<proteinExistence type="predicted"/>
<feature type="domain" description="NADH:flavin oxidoreductase/NADH oxidase N-terminal" evidence="3">
    <location>
        <begin position="16"/>
        <end position="257"/>
    </location>
</feature>
<dbReference type="EMBL" id="CP051217">
    <property type="protein sequence ID" value="QJB68785.1"/>
    <property type="molecule type" value="Genomic_DNA"/>
</dbReference>
<keyword evidence="2" id="KW-0560">Oxidoreductase</keyword>
<dbReference type="InterPro" id="IPR001155">
    <property type="entry name" value="OxRdtase_FMN_N"/>
</dbReference>
<dbReference type="KEGG" id="phao:HF685_05405"/>
<keyword evidence="5" id="KW-1185">Reference proteome</keyword>
<evidence type="ECO:0000313" key="4">
    <source>
        <dbReference type="EMBL" id="QJB68785.1"/>
    </source>
</evidence>
<dbReference type="GO" id="GO:0010181">
    <property type="term" value="F:FMN binding"/>
    <property type="evidence" value="ECO:0007669"/>
    <property type="project" value="InterPro"/>
</dbReference>
<dbReference type="Proteomes" id="UP000501600">
    <property type="component" value="Chromosome"/>
</dbReference>
<dbReference type="PANTHER" id="PTHR43656:SF2">
    <property type="entry name" value="BINDING OXIDOREDUCTASE, PUTATIVE (AFU_ORTHOLOGUE AFUA_2G08260)-RELATED"/>
    <property type="match status" value="1"/>
</dbReference>
<keyword evidence="1" id="KW-0285">Flavoprotein</keyword>
<dbReference type="AlphaFoldDB" id="A0A6H2DLF5"/>
<dbReference type="InterPro" id="IPR051799">
    <property type="entry name" value="NADH_flavin_oxidoreductase"/>
</dbReference>
<dbReference type="Pfam" id="PF00724">
    <property type="entry name" value="Oxidored_FMN"/>
    <property type="match status" value="1"/>
</dbReference>
<reference evidence="4 5" key="1">
    <citation type="submission" date="2020-04" db="EMBL/GenBank/DDBJ databases">
        <title>Genome sequence for Sphingorhabdus sp. strain M1.</title>
        <authorList>
            <person name="Park S.-J."/>
        </authorList>
    </citation>
    <scope>NUCLEOTIDE SEQUENCE [LARGE SCALE GENOMIC DNA]</scope>
    <source>
        <strain evidence="4 5">JK6</strain>
    </source>
</reference>
<dbReference type="Gene3D" id="3.20.20.70">
    <property type="entry name" value="Aldolase class I"/>
    <property type="match status" value="1"/>
</dbReference>
<accession>A0A6H2DLF5</accession>
<dbReference type="RefSeq" id="WP_168818627.1">
    <property type="nucleotide sequence ID" value="NZ_CP051217.1"/>
</dbReference>
<dbReference type="GO" id="GO:0016491">
    <property type="term" value="F:oxidoreductase activity"/>
    <property type="evidence" value="ECO:0007669"/>
    <property type="project" value="UniProtKB-KW"/>
</dbReference>
<protein>
    <submittedName>
        <fullName evidence="4">NADH:flavin oxidoreductase</fullName>
    </submittedName>
</protein>
<evidence type="ECO:0000313" key="5">
    <source>
        <dbReference type="Proteomes" id="UP000501600"/>
    </source>
</evidence>
<evidence type="ECO:0000259" key="3">
    <source>
        <dbReference type="Pfam" id="PF00724"/>
    </source>
</evidence>
<dbReference type="SUPFAM" id="SSF51395">
    <property type="entry name" value="FMN-linked oxidoreductases"/>
    <property type="match status" value="1"/>
</dbReference>
<dbReference type="PANTHER" id="PTHR43656">
    <property type="entry name" value="BINDING OXIDOREDUCTASE, PUTATIVE (AFU_ORTHOLOGUE AFUA_2G08260)-RELATED"/>
    <property type="match status" value="1"/>
</dbReference>
<sequence length="413" mass="43994">MEEKLKSQAVSPFSETKIGPLTLRNRFVKAATNEGMAKGGIVTKGLARFHERIAEGGAAMSTVAYCATSPDGRTFVDQAVLDDASLKDFRSLTDAVHKHGAAASAQITHAGSFTFLDKDSLKTNKPLSSSGGFNKVGVMSGRYFKKKMNREELSAMAGEFVAAAIRAKEAGFDAVELHMGHGYLLSQFVSPIYNKRHDNYGGSIERRMNFPSEVLKKVLDAVGKDLAVVVKYSMTDGPKGNDISDGIAVAKRLEADGAHMAVLSNGLNVESITAMFGSPLPQASGGGNAIVKIGSWIQSLTEPKDVVFRESYLRELAQQVRANVDMPLAYLGGVQSLDGVQNAMADGFDTIALGRALVFDPNFVNDLQSGAITQSGCTACNRCVTMMYTPGGTSCIETPYKPDPKLNQVGAAS</sequence>
<name>A0A6H2DLF5_9SPHN</name>
<gene>
    <name evidence="4" type="ORF">HF685_05405</name>
</gene>
<evidence type="ECO:0000256" key="2">
    <source>
        <dbReference type="ARBA" id="ARBA00023002"/>
    </source>
</evidence>
<evidence type="ECO:0000256" key="1">
    <source>
        <dbReference type="ARBA" id="ARBA00022630"/>
    </source>
</evidence>
<dbReference type="CDD" id="cd02803">
    <property type="entry name" value="OYE_like_FMN_family"/>
    <property type="match status" value="1"/>
</dbReference>
<organism evidence="4 5">
    <name type="scientific">Parasphingorhabdus halotolerans</name>
    <dbReference type="NCBI Taxonomy" id="2725558"/>
    <lineage>
        <taxon>Bacteria</taxon>
        <taxon>Pseudomonadati</taxon>
        <taxon>Pseudomonadota</taxon>
        <taxon>Alphaproteobacteria</taxon>
        <taxon>Sphingomonadales</taxon>
        <taxon>Sphingomonadaceae</taxon>
        <taxon>Parasphingorhabdus</taxon>
    </lineage>
</organism>
<dbReference type="InterPro" id="IPR013785">
    <property type="entry name" value="Aldolase_TIM"/>
</dbReference>